<feature type="domain" description="Dilute" evidence="2">
    <location>
        <begin position="391"/>
        <end position="768"/>
    </location>
</feature>
<dbReference type="HOGENOM" id="CLU_019651_0_0_1"/>
<dbReference type="OMA" id="YAKDWNL"/>
<reference evidence="4" key="2">
    <citation type="submission" date="2012-08" db="EMBL/GenBank/DDBJ databases">
        <title>Genome sequence of Kazachstania naganishii.</title>
        <authorList>
            <person name="Gordon J.L."/>
            <person name="Armisen D."/>
            <person name="Proux-Wera E."/>
            <person name="OhEigeartaigh S.S."/>
            <person name="Byrne K.P."/>
            <person name="Wolfe K.H."/>
        </authorList>
    </citation>
    <scope>NUCLEOTIDE SEQUENCE [LARGE SCALE GENOMIC DNA]</scope>
    <source>
        <strain evidence="4">ATCC MYA-139 / BCRC 22969 / CBS 8797 / CCRC 22969 / KCTC 17520 / NBRC 10181 / NCYC 3082</strain>
    </source>
</reference>
<feature type="region of interest" description="Disordered" evidence="1">
    <location>
        <begin position="1"/>
        <end position="35"/>
    </location>
</feature>
<name>J7S2X5_HUIN7</name>
<organism evidence="3 4">
    <name type="scientific">Huiozyma naganishii (strain ATCC MYA-139 / BCRC 22969 / CBS 8797 / KCTC 17520 / NBRC 10181 / NCYC 3082 / Yp74L-3)</name>
    <name type="common">Yeast</name>
    <name type="synonym">Kazachstania naganishii</name>
    <dbReference type="NCBI Taxonomy" id="1071383"/>
    <lineage>
        <taxon>Eukaryota</taxon>
        <taxon>Fungi</taxon>
        <taxon>Dikarya</taxon>
        <taxon>Ascomycota</taxon>
        <taxon>Saccharomycotina</taxon>
        <taxon>Saccharomycetes</taxon>
        <taxon>Saccharomycetales</taxon>
        <taxon>Saccharomycetaceae</taxon>
        <taxon>Huiozyma</taxon>
    </lineage>
</organism>
<gene>
    <name evidence="3" type="primary">KNAG0A07410</name>
    <name evidence="3" type="ordered locus">KNAG_0A07410</name>
</gene>
<dbReference type="eggNOG" id="ENOG502QRMC">
    <property type="taxonomic scope" value="Eukaryota"/>
</dbReference>
<dbReference type="PANTHER" id="PTHR16027">
    <property type="entry name" value="DILUTE DOMAIN-CONTAINING PROTEIN YPR089W"/>
    <property type="match status" value="1"/>
</dbReference>
<sequence length="896" mass="102202">MDDNLWGDFAAPTEATDRNGVSTAQDGAREMGSGAANDKVSAIKDTVTRLDHADPKMGSWSELVQLIADETRGEELTTFKDLLQDVSDVNDKLQTGVALIHYIIVFNRAPYIELLALNTRSASPLNFNLVDDVVGYSALMWGVALSRKDCLIELFNFADSINFDSRNKEGINVWDLLLPGTPVYDLLDQNNIFRYRNQKSSFVHDNSTNAETVNEGDDLDDANLQKNIDLQIAGLSLNASYNDHDDDFYNKSNLKVDPLGDNTEQISFNDLGDKFDFNKLQKYQYLEFSDYDIPQILDYLITLPKRYPHMTTYPAALLYQCVRYADNKKKNAKAEVQSLLFLAFTKIASSISTANVTTSTETTNNEGGDNDDDENDNQRRGASSTKDTKPKKSVDIVTQSYWIGALTFIYYYLTKDETFFKRHPNILQELVNTLHSIMVELVTSIHSRLTPLIQKALLNYTTIEDVKETLYKKDWNFFKKRKHAKLVAKQKERRLQKHHELEKSKSDDDADEPDTQSTNTAPKAEEEEQRRNSIDAEILRHLYPPSLEEQMKPSPLKIVQIFGALLYVLNLHQIHPLFQQQCLSIAIKWFSNTVFNQILKDKKKKTLSRARAIQIRLNLSTLESWIKNNDLVVEKPKLIDDFMWERFPFTLVQDLADIDLNNPTLHSVTTYKPVGEVIVITDTSNSLFFYQSFHKIADIHLTPLFQLLQWLQVATTLNSEEALDNTLTLLPNLSPAQILKAIDKYNYEVGEHKFGSKLRQKLSGMAKITSKITYLEERQVPLVALPTVPELTDLFANERDYQPFLPDDIQDFVYELHDANHKMRMNDIMDDHDMVEETELQKELSYGNANDVASGNPSITADNIFNSIDEPTSTVAQPVWGSVAATNNDEFETNPW</sequence>
<dbReference type="Proteomes" id="UP000006310">
    <property type="component" value="Chromosome 1"/>
</dbReference>
<dbReference type="SMART" id="SM01132">
    <property type="entry name" value="DIL"/>
    <property type="match status" value="1"/>
</dbReference>
<dbReference type="EMBL" id="HE978314">
    <property type="protein sequence ID" value="CCK68394.1"/>
    <property type="molecule type" value="Genomic_DNA"/>
</dbReference>
<feature type="compositionally biased region" description="Basic and acidic residues" evidence="1">
    <location>
        <begin position="498"/>
        <end position="507"/>
    </location>
</feature>
<dbReference type="STRING" id="1071383.J7S2X5"/>
<feature type="region of interest" description="Disordered" evidence="1">
    <location>
        <begin position="355"/>
        <end position="389"/>
    </location>
</feature>
<dbReference type="InterPro" id="IPR002710">
    <property type="entry name" value="Dilute_dom"/>
</dbReference>
<dbReference type="Pfam" id="PF01843">
    <property type="entry name" value="DIL"/>
    <property type="match status" value="2"/>
</dbReference>
<feature type="compositionally biased region" description="Basic residues" evidence="1">
    <location>
        <begin position="488"/>
        <end position="497"/>
    </location>
</feature>
<proteinExistence type="predicted"/>
<protein>
    <recommendedName>
        <fullName evidence="2">Dilute domain-containing protein</fullName>
    </recommendedName>
</protein>
<dbReference type="KEGG" id="kng:KNAG_0A07410"/>
<dbReference type="PANTHER" id="PTHR16027:SF6">
    <property type="entry name" value="DILUTE DOMAIN-CONTAINING PROTEIN"/>
    <property type="match status" value="1"/>
</dbReference>
<keyword evidence="4" id="KW-1185">Reference proteome</keyword>
<accession>J7S2X5</accession>
<evidence type="ECO:0000313" key="4">
    <source>
        <dbReference type="Proteomes" id="UP000006310"/>
    </source>
</evidence>
<dbReference type="PROSITE" id="PS51126">
    <property type="entry name" value="DILUTE"/>
    <property type="match status" value="1"/>
</dbReference>
<dbReference type="InterPro" id="IPR052072">
    <property type="entry name" value="Vascular_dev_regulator"/>
</dbReference>
<evidence type="ECO:0000259" key="2">
    <source>
        <dbReference type="PROSITE" id="PS51126"/>
    </source>
</evidence>
<feature type="region of interest" description="Disordered" evidence="1">
    <location>
        <begin position="488"/>
        <end position="531"/>
    </location>
</feature>
<dbReference type="GeneID" id="34524029"/>
<dbReference type="OrthoDB" id="426293at2759"/>
<feature type="compositionally biased region" description="Low complexity" evidence="1">
    <location>
        <begin position="357"/>
        <end position="367"/>
    </location>
</feature>
<dbReference type="GO" id="GO:0051020">
    <property type="term" value="F:GTPase binding"/>
    <property type="evidence" value="ECO:0007669"/>
    <property type="project" value="TreeGrafter"/>
</dbReference>
<dbReference type="AlphaFoldDB" id="J7S2X5"/>
<evidence type="ECO:0000313" key="3">
    <source>
        <dbReference type="EMBL" id="CCK68394.1"/>
    </source>
</evidence>
<reference evidence="3 4" key="1">
    <citation type="journal article" date="2011" name="Proc. Natl. Acad. Sci. U.S.A.">
        <title>Evolutionary erosion of yeast sex chromosomes by mating-type switching accidents.</title>
        <authorList>
            <person name="Gordon J.L."/>
            <person name="Armisen D."/>
            <person name="Proux-Wera E."/>
            <person name="Oheigeartaigh S.S."/>
            <person name="Byrne K.P."/>
            <person name="Wolfe K.H."/>
        </authorList>
    </citation>
    <scope>NUCLEOTIDE SEQUENCE [LARGE SCALE GENOMIC DNA]</scope>
    <source>
        <strain evidence="4">ATCC MYA-139 / BCRC 22969 / CBS 8797 / CCRC 22969 / KCTC 17520 / NBRC 10181 / NCYC 3082</strain>
    </source>
</reference>
<evidence type="ECO:0000256" key="1">
    <source>
        <dbReference type="SAM" id="MobiDB-lite"/>
    </source>
</evidence>
<dbReference type="RefSeq" id="XP_022462640.1">
    <property type="nucleotide sequence ID" value="XM_022611208.1"/>
</dbReference>